<evidence type="ECO:0000313" key="3">
    <source>
        <dbReference type="Proteomes" id="UP000607397"/>
    </source>
</evidence>
<gene>
    <name evidence="2" type="ORF">GS597_03340</name>
</gene>
<feature type="chain" id="PRO_5035458347" evidence="1">
    <location>
        <begin position="20"/>
        <end position="639"/>
    </location>
</feature>
<dbReference type="Proteomes" id="UP000607397">
    <property type="component" value="Unassembled WGS sequence"/>
</dbReference>
<keyword evidence="3" id="KW-1185">Reference proteome</keyword>
<reference evidence="2" key="1">
    <citation type="submission" date="2019-12" db="EMBL/GenBank/DDBJ databases">
        <title>High-Quality draft genome sequences of three cyanobacteria isolated from the limestone walls of the Old Cathedral of Coimbra.</title>
        <authorList>
            <person name="Tiago I."/>
            <person name="Soares F."/>
            <person name="Portugal A."/>
        </authorList>
    </citation>
    <scope>NUCLEOTIDE SEQUENCE [LARGE SCALE GENOMIC DNA]</scope>
    <source>
        <strain evidence="2">C</strain>
    </source>
</reference>
<comment type="caution">
    <text evidence="2">The sequence shown here is derived from an EMBL/GenBank/DDBJ whole genome shotgun (WGS) entry which is preliminary data.</text>
</comment>
<evidence type="ECO:0000313" key="2">
    <source>
        <dbReference type="EMBL" id="NCJ05557.1"/>
    </source>
</evidence>
<dbReference type="SUPFAM" id="SSF63829">
    <property type="entry name" value="Calcium-dependent phosphotriesterase"/>
    <property type="match status" value="1"/>
</dbReference>
<dbReference type="InterPro" id="IPR008557">
    <property type="entry name" value="PhoX"/>
</dbReference>
<dbReference type="AlphaFoldDB" id="A0A8K1ZXN4"/>
<dbReference type="PANTHER" id="PTHR35399">
    <property type="entry name" value="SLR8030 PROTEIN"/>
    <property type="match status" value="1"/>
</dbReference>
<organism evidence="2 3">
    <name type="scientific">Petrachloros mirabilis ULC683</name>
    <dbReference type="NCBI Taxonomy" id="2781853"/>
    <lineage>
        <taxon>Bacteria</taxon>
        <taxon>Bacillati</taxon>
        <taxon>Cyanobacteriota</taxon>
        <taxon>Cyanophyceae</taxon>
        <taxon>Synechococcales</taxon>
        <taxon>Petrachlorosaceae</taxon>
        <taxon>Petrachloros</taxon>
        <taxon>Petrachloros mirabilis</taxon>
    </lineage>
</organism>
<evidence type="ECO:0000256" key="1">
    <source>
        <dbReference type="SAM" id="SignalP"/>
    </source>
</evidence>
<name>A0A8K1ZXN4_9CYAN</name>
<keyword evidence="1" id="KW-0732">Signal</keyword>
<feature type="signal peptide" evidence="1">
    <location>
        <begin position="1"/>
        <end position="19"/>
    </location>
</feature>
<dbReference type="PANTHER" id="PTHR35399:SF2">
    <property type="entry name" value="DUF839 DOMAIN-CONTAINING PROTEIN"/>
    <property type="match status" value="1"/>
</dbReference>
<sequence>MRGGLATAVAVMFSRPHVASFLADSASAATGNPKLGFNPIPVSEADTIVVPEGYTARTLIPWGEPITGNYPAYKVENTGAEQGMQVGSHHDGMHFFPIEGRLPYEGSSNDGLLVVNHEYIEPRYMHKAAVGSALNAGTVPMKPDGKREADQVLKEINGHGVTITRIRQQANGTWAVARDARNRRVTAGTPMELSGPVRGSDLVKTKYSPDGTRTRGTINNCAHGVTPWNTYLTCEENWARYFRNGDSAELPREHSRYGVSTDDTSRYAWELADNGADEYIRFDVSSKAASATQDYRNEPNTFGWVVEIDPFSPNSTPVKRTALGRFAHEGVVFHTPVEGQPVVCYSGDDARFEYIYKYVSAQPYRQASASGSLLDNGTLYVAKFNEDGSGEWLALKFGENGLTPANGFRDQGDVLVNTRTAADFVGATKMDRPEWGAIDPSTGQVYFTLTNNTRREDAQVDAANPRAKNAWGHIIRWQEAGNKAATAFNWDLFVLAGPEDDSRKLSGQSLNDESIFCCPDGLWFDADSRLWIQTDISESVMNQGDFKPFGNNQMLAADPRSGQIRRFLTGPIGQEITGVVTTPDQRTMFINVQHPGATVTEDEFAAGQINSRWPDKNPAMYPRSATVVITKNDGGMIGT</sequence>
<dbReference type="EMBL" id="WVIC01000004">
    <property type="protein sequence ID" value="NCJ05557.1"/>
    <property type="molecule type" value="Genomic_DNA"/>
</dbReference>
<protein>
    <submittedName>
        <fullName evidence="2">DUF839 domain-containing protein</fullName>
    </submittedName>
</protein>
<dbReference type="Pfam" id="PF05787">
    <property type="entry name" value="PhoX"/>
    <property type="match status" value="1"/>
</dbReference>
<accession>A0A8K1ZXN4</accession>
<proteinExistence type="predicted"/>